<sequence length="111" mass="12676">MSPQKETEKNMSDIFEEADELEFEIVTMTDEDGTDVEFSIIDNVASGTDRYLLVVETEKMDEDETQALILKEVAIDANDITYEMVEDDAEFDRVAELFAQKGEDYEVSIDD</sequence>
<organism evidence="1 2">
    <name type="scientific">Anaerotignum lactatifermentans</name>
    <dbReference type="NCBI Taxonomy" id="160404"/>
    <lineage>
        <taxon>Bacteria</taxon>
        <taxon>Bacillati</taxon>
        <taxon>Bacillota</taxon>
        <taxon>Clostridia</taxon>
        <taxon>Lachnospirales</taxon>
        <taxon>Anaerotignaceae</taxon>
        <taxon>Anaerotignum</taxon>
    </lineage>
</organism>
<dbReference type="AlphaFoldDB" id="A0A1Y3U456"/>
<proteinExistence type="predicted"/>
<dbReference type="Proteomes" id="UP000195455">
    <property type="component" value="Unassembled WGS sequence"/>
</dbReference>
<evidence type="ECO:0008006" key="3">
    <source>
        <dbReference type="Google" id="ProtNLM"/>
    </source>
</evidence>
<accession>A0A1Y3U456</accession>
<dbReference type="EMBL" id="NFHM01000008">
    <property type="protein sequence ID" value="OUN43563.1"/>
    <property type="molecule type" value="Genomic_DNA"/>
</dbReference>
<dbReference type="Pfam" id="PF06949">
    <property type="entry name" value="DUF1292"/>
    <property type="match status" value="1"/>
</dbReference>
<gene>
    <name evidence="1" type="ORF">B5G26_06890</name>
</gene>
<comment type="caution">
    <text evidence="1">The sequence shown here is derived from an EMBL/GenBank/DDBJ whole genome shotgun (WGS) entry which is preliminary data.</text>
</comment>
<name>A0A1Y3U456_9FIRM</name>
<evidence type="ECO:0000313" key="1">
    <source>
        <dbReference type="EMBL" id="OUN43563.1"/>
    </source>
</evidence>
<evidence type="ECO:0000313" key="2">
    <source>
        <dbReference type="Proteomes" id="UP000195455"/>
    </source>
</evidence>
<reference evidence="2" key="1">
    <citation type="submission" date="2017-04" db="EMBL/GenBank/DDBJ databases">
        <title>Function of individual gut microbiota members based on whole genome sequencing of pure cultures obtained from chicken caecum.</title>
        <authorList>
            <person name="Medvecky M."/>
            <person name="Cejkova D."/>
            <person name="Polansky O."/>
            <person name="Karasova D."/>
            <person name="Kubasova T."/>
            <person name="Cizek A."/>
            <person name="Rychlik I."/>
        </authorList>
    </citation>
    <scope>NUCLEOTIDE SEQUENCE [LARGE SCALE GENOMIC DNA]</scope>
    <source>
        <strain evidence="2">An75</strain>
    </source>
</reference>
<dbReference type="InterPro" id="IPR009711">
    <property type="entry name" value="UPF0473"/>
</dbReference>
<protein>
    <recommendedName>
        <fullName evidence="3">DUF1292 domain-containing protein</fullName>
    </recommendedName>
</protein>